<dbReference type="PANTHER" id="PTHR47984:SF15">
    <property type="entry name" value="PROTEIN KINASE DOMAIN-CONTAINING PROTEIN"/>
    <property type="match status" value="1"/>
</dbReference>
<evidence type="ECO:0000313" key="16">
    <source>
        <dbReference type="EMBL" id="CAE6022559.1"/>
    </source>
</evidence>
<evidence type="ECO:0000256" key="6">
    <source>
        <dbReference type="ARBA" id="ARBA00022692"/>
    </source>
</evidence>
<organism evidence="16 17">
    <name type="scientific">Arabidopsis arenosa</name>
    <name type="common">Sand rock-cress</name>
    <name type="synonym">Cardaminopsis arenosa</name>
    <dbReference type="NCBI Taxonomy" id="38785"/>
    <lineage>
        <taxon>Eukaryota</taxon>
        <taxon>Viridiplantae</taxon>
        <taxon>Streptophyta</taxon>
        <taxon>Embryophyta</taxon>
        <taxon>Tracheophyta</taxon>
        <taxon>Spermatophyta</taxon>
        <taxon>Magnoliopsida</taxon>
        <taxon>eudicotyledons</taxon>
        <taxon>Gunneridae</taxon>
        <taxon>Pentapetalae</taxon>
        <taxon>rosids</taxon>
        <taxon>malvids</taxon>
        <taxon>Brassicales</taxon>
        <taxon>Brassicaceae</taxon>
        <taxon>Camelineae</taxon>
        <taxon>Arabidopsis</taxon>
    </lineage>
</organism>
<proteinExistence type="predicted"/>
<keyword evidence="17" id="KW-1185">Reference proteome</keyword>
<comment type="subcellular location">
    <subcellularLocation>
        <location evidence="1">Membrane</location>
        <topology evidence="1">Single-pass membrane protein</topology>
    </subcellularLocation>
</comment>
<evidence type="ECO:0000256" key="10">
    <source>
        <dbReference type="ARBA" id="ARBA00022989"/>
    </source>
</evidence>
<dbReference type="GO" id="GO:0016020">
    <property type="term" value="C:membrane"/>
    <property type="evidence" value="ECO:0007669"/>
    <property type="project" value="UniProtKB-SubCell"/>
</dbReference>
<dbReference type="EMBL" id="LR999454">
    <property type="protein sequence ID" value="CAE6022559.1"/>
    <property type="molecule type" value="Genomic_DNA"/>
</dbReference>
<evidence type="ECO:0000256" key="3">
    <source>
        <dbReference type="ARBA" id="ARBA00022527"/>
    </source>
</evidence>
<dbReference type="PROSITE" id="PS50011">
    <property type="entry name" value="PROTEIN_KINASE_DOM"/>
    <property type="match status" value="1"/>
</dbReference>
<dbReference type="AlphaFoldDB" id="A0A8S2A3X2"/>
<evidence type="ECO:0000256" key="11">
    <source>
        <dbReference type="ARBA" id="ARBA00023136"/>
    </source>
</evidence>
<comment type="catalytic activity">
    <reaction evidence="13">
        <text>L-seryl-[protein] + ATP = O-phospho-L-seryl-[protein] + ADP + H(+)</text>
        <dbReference type="Rhea" id="RHEA:17989"/>
        <dbReference type="Rhea" id="RHEA-COMP:9863"/>
        <dbReference type="Rhea" id="RHEA-COMP:11604"/>
        <dbReference type="ChEBI" id="CHEBI:15378"/>
        <dbReference type="ChEBI" id="CHEBI:29999"/>
        <dbReference type="ChEBI" id="CHEBI:30616"/>
        <dbReference type="ChEBI" id="CHEBI:83421"/>
        <dbReference type="ChEBI" id="CHEBI:456216"/>
        <dbReference type="EC" id="2.7.11.1"/>
    </reaction>
</comment>
<feature type="domain" description="Protein kinase" evidence="15">
    <location>
        <begin position="167"/>
        <end position="491"/>
    </location>
</feature>
<dbReference type="Gene3D" id="3.30.200.20">
    <property type="entry name" value="Phosphorylase Kinase, domain 1"/>
    <property type="match status" value="1"/>
</dbReference>
<sequence>MRMQKLEILLFHTLIDSSSLSPQRLRVMNRIISSQGTELIQHKLSQHTSFFGIKLWILITASASIAFLLVLIISVLLCFIFHRRRCRQEPFRLRSKLCLPLSHIPINNKRKIPYNRCGDDVESQRISQVGWSSAHLSYYTRSFSSTGSFGSFNVFTFLEIKNVTDGFADCNLITKGDSSTVYRGILMGTVTVVVKRFFPIHQRYEDKDFITKAEMIANVRHKNVVRLLGYCIEGDERVLVYEYAEKGDLHEWLHGSSGRNRPLTWRKRMKIIQGVAKGLAYFHEDIEPKITHQDIRPSKILLDYQWNPKILDVGFIGHSDIPTSIPSPSNLDEKIDVYSFGTLIMELVSGRVSVDQSSPHVLAEETAAQDRSSLRVLVTSELQNEFSEQVKEVLAEETAAQDRSSLRVLVTSELQNEFSEQVKEVYLVDWIKEMVANHMIVDVLDPSLPEFPTIKELKRIVLIALRCVDLEVEERPKMGDVIHMLQPHDLLLSNNAIQKPQKVTRSHEVSAQSQLY</sequence>
<dbReference type="GO" id="GO:0005524">
    <property type="term" value="F:ATP binding"/>
    <property type="evidence" value="ECO:0007669"/>
    <property type="project" value="UniProtKB-KW"/>
</dbReference>
<evidence type="ECO:0000256" key="8">
    <source>
        <dbReference type="ARBA" id="ARBA00022777"/>
    </source>
</evidence>
<evidence type="ECO:0000256" key="5">
    <source>
        <dbReference type="ARBA" id="ARBA00022679"/>
    </source>
</evidence>
<evidence type="ECO:0000256" key="12">
    <source>
        <dbReference type="ARBA" id="ARBA00047899"/>
    </source>
</evidence>
<evidence type="ECO:0000256" key="7">
    <source>
        <dbReference type="ARBA" id="ARBA00022741"/>
    </source>
</evidence>
<keyword evidence="9" id="KW-0067">ATP-binding</keyword>
<evidence type="ECO:0000256" key="1">
    <source>
        <dbReference type="ARBA" id="ARBA00004167"/>
    </source>
</evidence>
<keyword evidence="6 14" id="KW-0812">Transmembrane</keyword>
<reference evidence="16" key="1">
    <citation type="submission" date="2021-01" db="EMBL/GenBank/DDBJ databases">
        <authorList>
            <person name="Bezrukov I."/>
        </authorList>
    </citation>
    <scope>NUCLEOTIDE SEQUENCE</scope>
</reference>
<dbReference type="Gene3D" id="1.10.510.10">
    <property type="entry name" value="Transferase(Phosphotransferase) domain 1"/>
    <property type="match status" value="3"/>
</dbReference>
<evidence type="ECO:0000256" key="14">
    <source>
        <dbReference type="SAM" id="Phobius"/>
    </source>
</evidence>
<dbReference type="PANTHER" id="PTHR47984">
    <property type="entry name" value="OS01G0323000 PROTEIN"/>
    <property type="match status" value="1"/>
</dbReference>
<protein>
    <recommendedName>
        <fullName evidence="2">non-specific serine/threonine protein kinase</fullName>
        <ecNumber evidence="2">2.7.11.1</ecNumber>
    </recommendedName>
</protein>
<keyword evidence="7" id="KW-0547">Nucleotide-binding</keyword>
<dbReference type="InterPro" id="IPR000719">
    <property type="entry name" value="Prot_kinase_dom"/>
</dbReference>
<feature type="transmembrane region" description="Helical" evidence="14">
    <location>
        <begin position="55"/>
        <end position="82"/>
    </location>
</feature>
<dbReference type="InterPro" id="IPR052232">
    <property type="entry name" value="RLK_Ser/Thr-Kinase"/>
</dbReference>
<evidence type="ECO:0000256" key="9">
    <source>
        <dbReference type="ARBA" id="ARBA00022840"/>
    </source>
</evidence>
<keyword evidence="4" id="KW-0597">Phosphoprotein</keyword>
<keyword evidence="3" id="KW-0723">Serine/threonine-protein kinase</keyword>
<gene>
    <name evidence="16" type="ORF">AARE701A_LOCUS10194</name>
</gene>
<evidence type="ECO:0000256" key="13">
    <source>
        <dbReference type="ARBA" id="ARBA00048679"/>
    </source>
</evidence>
<dbReference type="EC" id="2.7.11.1" evidence="2"/>
<keyword evidence="8" id="KW-0418">Kinase</keyword>
<keyword evidence="10 14" id="KW-1133">Transmembrane helix</keyword>
<name>A0A8S2A3X2_ARAAE</name>
<dbReference type="InterPro" id="IPR011009">
    <property type="entry name" value="Kinase-like_dom_sf"/>
</dbReference>
<evidence type="ECO:0000256" key="2">
    <source>
        <dbReference type="ARBA" id="ARBA00012513"/>
    </source>
</evidence>
<dbReference type="GO" id="GO:0004674">
    <property type="term" value="F:protein serine/threonine kinase activity"/>
    <property type="evidence" value="ECO:0007669"/>
    <property type="project" value="UniProtKB-KW"/>
</dbReference>
<keyword evidence="5" id="KW-0808">Transferase</keyword>
<dbReference type="SUPFAM" id="SSF56112">
    <property type="entry name" value="Protein kinase-like (PK-like)"/>
    <property type="match status" value="1"/>
</dbReference>
<dbReference type="Proteomes" id="UP000682877">
    <property type="component" value="Chromosome 4"/>
</dbReference>
<dbReference type="Pfam" id="PF07714">
    <property type="entry name" value="PK_Tyr_Ser-Thr"/>
    <property type="match status" value="1"/>
</dbReference>
<evidence type="ECO:0000256" key="4">
    <source>
        <dbReference type="ARBA" id="ARBA00022553"/>
    </source>
</evidence>
<evidence type="ECO:0000259" key="15">
    <source>
        <dbReference type="PROSITE" id="PS50011"/>
    </source>
</evidence>
<evidence type="ECO:0000313" key="17">
    <source>
        <dbReference type="Proteomes" id="UP000682877"/>
    </source>
</evidence>
<comment type="catalytic activity">
    <reaction evidence="12">
        <text>L-threonyl-[protein] + ATP = O-phospho-L-threonyl-[protein] + ADP + H(+)</text>
        <dbReference type="Rhea" id="RHEA:46608"/>
        <dbReference type="Rhea" id="RHEA-COMP:11060"/>
        <dbReference type="Rhea" id="RHEA-COMP:11605"/>
        <dbReference type="ChEBI" id="CHEBI:15378"/>
        <dbReference type="ChEBI" id="CHEBI:30013"/>
        <dbReference type="ChEBI" id="CHEBI:30616"/>
        <dbReference type="ChEBI" id="CHEBI:61977"/>
        <dbReference type="ChEBI" id="CHEBI:456216"/>
        <dbReference type="EC" id="2.7.11.1"/>
    </reaction>
</comment>
<dbReference type="InterPro" id="IPR001245">
    <property type="entry name" value="Ser-Thr/Tyr_kinase_cat_dom"/>
</dbReference>
<accession>A0A8S2A3X2</accession>
<keyword evidence="11 14" id="KW-0472">Membrane</keyword>